<keyword evidence="5" id="KW-0998">Cell outer membrane</keyword>
<dbReference type="Gene3D" id="1.25.40.390">
    <property type="match status" value="2"/>
</dbReference>
<keyword evidence="9" id="KW-1185">Reference proteome</keyword>
<evidence type="ECO:0000256" key="3">
    <source>
        <dbReference type="ARBA" id="ARBA00022729"/>
    </source>
</evidence>
<dbReference type="InterPro" id="IPR012944">
    <property type="entry name" value="SusD_RagB_dom"/>
</dbReference>
<dbReference type="SUPFAM" id="SSF48452">
    <property type="entry name" value="TPR-like"/>
    <property type="match status" value="1"/>
</dbReference>
<gene>
    <name evidence="8" type="ORF">QRD02_07955</name>
</gene>
<feature type="domain" description="SusD-like N-terminal" evidence="7">
    <location>
        <begin position="121"/>
        <end position="260"/>
    </location>
</feature>
<accession>A0ABT8DHQ6</accession>
<dbReference type="Pfam" id="PF14322">
    <property type="entry name" value="SusD-like_3"/>
    <property type="match status" value="1"/>
</dbReference>
<dbReference type="InterPro" id="IPR033985">
    <property type="entry name" value="SusD-like_N"/>
</dbReference>
<evidence type="ECO:0000256" key="2">
    <source>
        <dbReference type="ARBA" id="ARBA00006275"/>
    </source>
</evidence>
<evidence type="ECO:0000256" key="5">
    <source>
        <dbReference type="ARBA" id="ARBA00023237"/>
    </source>
</evidence>
<dbReference type="EMBL" id="JAUGQQ010000004">
    <property type="protein sequence ID" value="MDN3724314.1"/>
    <property type="molecule type" value="Genomic_DNA"/>
</dbReference>
<comment type="similarity">
    <text evidence="2">Belongs to the SusD family.</text>
</comment>
<name>A0ABT8DHQ6_9FLAO</name>
<comment type="caution">
    <text evidence="8">The sequence shown here is derived from an EMBL/GenBank/DDBJ whole genome shotgun (WGS) entry which is preliminary data.</text>
</comment>
<reference evidence="8 9" key="1">
    <citation type="submission" date="2023-06" db="EMBL/GenBank/DDBJ databases">
        <authorList>
            <person name="Ye Y.-Q."/>
            <person name="Du Z.-J."/>
        </authorList>
    </citation>
    <scope>NUCLEOTIDE SEQUENCE [LARGE SCALE GENOMIC DNA]</scope>
    <source>
        <strain evidence="8 9">SDUM287046</strain>
    </source>
</reference>
<dbReference type="Pfam" id="PF07980">
    <property type="entry name" value="SusD_RagB"/>
    <property type="match status" value="1"/>
</dbReference>
<evidence type="ECO:0000313" key="9">
    <source>
        <dbReference type="Proteomes" id="UP001244787"/>
    </source>
</evidence>
<evidence type="ECO:0000259" key="6">
    <source>
        <dbReference type="Pfam" id="PF07980"/>
    </source>
</evidence>
<comment type="subcellular location">
    <subcellularLocation>
        <location evidence="1">Cell outer membrane</location>
    </subcellularLocation>
</comment>
<keyword evidence="4" id="KW-0472">Membrane</keyword>
<protein>
    <submittedName>
        <fullName evidence="8">RagB/SusD family nutrient uptake outer membrane protein</fullName>
    </submittedName>
</protein>
<keyword evidence="3" id="KW-0732">Signal</keyword>
<dbReference type="Proteomes" id="UP001244787">
    <property type="component" value="Unassembled WGS sequence"/>
</dbReference>
<organism evidence="8 9">
    <name type="scientific">Aequorivita aurantiaca</name>
    <dbReference type="NCBI Taxonomy" id="3053356"/>
    <lineage>
        <taxon>Bacteria</taxon>
        <taxon>Pseudomonadati</taxon>
        <taxon>Bacteroidota</taxon>
        <taxon>Flavobacteriia</taxon>
        <taxon>Flavobacteriales</taxon>
        <taxon>Flavobacteriaceae</taxon>
        <taxon>Aequorivita</taxon>
    </lineage>
</organism>
<sequence length="506" mass="55384">MKLLFTVIQTLSHSNSVWMLVSNLKKIDKMKKIIYKIAVLTLVIGGFTSCDNELDQIPFDSLATSQAYITASDFENAARGIYSTLTNASLYGGSDAGGMLDAPDVLADNVTLASKGRGSRRTLHNWQYSASTEPMSGLYERSYQMIFRANTLLEQSVSFEGTNKEKVVAEAKALRALGHLNLATFFAKLPTQSADANSSPGVAYVTTADFSIEPARLSVGETYDMIVQDLKDALVGIPATSEPGRLNADGVNTLLSRTYLYMGQWQNSIDAANAVTKAVAPRNTVVGVWEDVTKDGVIFWIDVDPPGLDITPGVTWSQFGVNTLVPEYVVSYPLFQLFEDDDIRKDAYTLQARNGPSKYNAIKKLFAREDGQFPGRVDIKILRAAESKLNIAEAQYNLGNEAAALAALDAVRSKRYASPPTGETGTALRDAIRLERRLEFAFESQRFFDLKRWALPVERGGFGDLNDGTGVPSEAQNLAVGSKFFQLPIPQTAMDLNPNLEQNSGY</sequence>
<proteinExistence type="inferred from homology"/>
<evidence type="ECO:0000256" key="1">
    <source>
        <dbReference type="ARBA" id="ARBA00004442"/>
    </source>
</evidence>
<evidence type="ECO:0000259" key="7">
    <source>
        <dbReference type="Pfam" id="PF14322"/>
    </source>
</evidence>
<dbReference type="InterPro" id="IPR011990">
    <property type="entry name" value="TPR-like_helical_dom_sf"/>
</dbReference>
<evidence type="ECO:0000256" key="4">
    <source>
        <dbReference type="ARBA" id="ARBA00023136"/>
    </source>
</evidence>
<dbReference type="RefSeq" id="WP_290254401.1">
    <property type="nucleotide sequence ID" value="NZ_JAUGQQ010000004.1"/>
</dbReference>
<evidence type="ECO:0000313" key="8">
    <source>
        <dbReference type="EMBL" id="MDN3724314.1"/>
    </source>
</evidence>
<feature type="domain" description="RagB/SusD" evidence="6">
    <location>
        <begin position="376"/>
        <end position="506"/>
    </location>
</feature>